<dbReference type="EMBL" id="CP014854">
    <property type="protein sequence ID" value="ASI99582.1"/>
    <property type="molecule type" value="Genomic_DNA"/>
</dbReference>
<evidence type="ECO:0000313" key="3">
    <source>
        <dbReference type="Proteomes" id="UP000197156"/>
    </source>
</evidence>
<sequence length="65" mass="7669">MKRLDDFLTTAASRGEEPGDDAPRRKRKRLKSTSLESFLPEEHVDYFKKLRIGSKRIRHARIDEL</sequence>
<dbReference type="InterPro" id="IPR053615">
    <property type="entry name" value="PCNA-interact_regulator"/>
</dbReference>
<reference evidence="2 3" key="1">
    <citation type="submission" date="2016-03" db="EMBL/GenBank/DDBJ databases">
        <title>Complete genome sequence of Thermococcus celer.</title>
        <authorList>
            <person name="Oger P.M."/>
        </authorList>
    </citation>
    <scope>NUCLEOTIDE SEQUENCE [LARGE SCALE GENOMIC DNA]</scope>
    <source>
        <strain evidence="2 3">Vu 13</strain>
    </source>
</reference>
<gene>
    <name evidence="2" type="ORF">A3L02_08440</name>
</gene>
<feature type="compositionally biased region" description="Basic and acidic residues" evidence="1">
    <location>
        <begin position="14"/>
        <end position="23"/>
    </location>
</feature>
<name>A0A218P3T5_THECE</name>
<dbReference type="RefSeq" id="WP_088863503.1">
    <property type="nucleotide sequence ID" value="NZ_CP014854.1"/>
</dbReference>
<feature type="region of interest" description="Disordered" evidence="1">
    <location>
        <begin position="1"/>
        <end position="30"/>
    </location>
</feature>
<dbReference type="AlphaFoldDB" id="A0A218P3T5"/>
<evidence type="ECO:0000313" key="2">
    <source>
        <dbReference type="EMBL" id="ASI99582.1"/>
    </source>
</evidence>
<dbReference type="GeneID" id="33324784"/>
<dbReference type="OrthoDB" id="101251at2157"/>
<keyword evidence="3" id="KW-1185">Reference proteome</keyword>
<organism evidence="2 3">
    <name type="scientific">Thermococcus celer Vu 13 = JCM 8558</name>
    <dbReference type="NCBI Taxonomy" id="1293037"/>
    <lineage>
        <taxon>Archaea</taxon>
        <taxon>Methanobacteriati</taxon>
        <taxon>Methanobacteriota</taxon>
        <taxon>Thermococci</taxon>
        <taxon>Thermococcales</taxon>
        <taxon>Thermococcaceae</taxon>
        <taxon>Thermococcus</taxon>
    </lineage>
</organism>
<protein>
    <submittedName>
        <fullName evidence="2">Uncharacterized protein</fullName>
    </submittedName>
</protein>
<accession>A0A218P3T5</accession>
<dbReference type="NCBIfam" id="NF041142">
    <property type="entry name" value="PCNA_Inhib"/>
    <property type="match status" value="1"/>
</dbReference>
<dbReference type="KEGG" id="tce:A3L02_08440"/>
<evidence type="ECO:0000256" key="1">
    <source>
        <dbReference type="SAM" id="MobiDB-lite"/>
    </source>
</evidence>
<proteinExistence type="predicted"/>
<dbReference type="Proteomes" id="UP000197156">
    <property type="component" value="Chromosome"/>
</dbReference>